<protein>
    <submittedName>
        <fullName evidence="1">Uncharacterized protein</fullName>
    </submittedName>
</protein>
<evidence type="ECO:0000313" key="2">
    <source>
        <dbReference type="Proteomes" id="UP000324800"/>
    </source>
</evidence>
<dbReference type="Proteomes" id="UP000324800">
    <property type="component" value="Unassembled WGS sequence"/>
</dbReference>
<reference evidence="1 2" key="1">
    <citation type="submission" date="2019-03" db="EMBL/GenBank/DDBJ databases">
        <title>Single cell metagenomics reveals metabolic interactions within the superorganism composed of flagellate Streblomastix strix and complex community of Bacteroidetes bacteria on its surface.</title>
        <authorList>
            <person name="Treitli S.C."/>
            <person name="Kolisko M."/>
            <person name="Husnik F."/>
            <person name="Keeling P."/>
            <person name="Hampl V."/>
        </authorList>
    </citation>
    <scope>NUCLEOTIDE SEQUENCE [LARGE SCALE GENOMIC DNA]</scope>
    <source>
        <strain evidence="1">ST1C</strain>
    </source>
</reference>
<sequence>MQNIQYQINGYSQDIGQLQADVTVINTEQARQTSFRGYFTTNDEIHAFTDVSKGDYAYSAEDFLVWIYDINWVKIDQIVPDQMTPASDNTPLEDSGNGIAGIQTDYARGDHQHPINVSISVPINDTANELVGTSDQYARSDHSHPISISTSLPLQDSTGAIVTNVPIINAAAAANCTSIYYACQDHVHPQQLTFTVNGVSKSISDIAGDEFVVKTSKPVQSVQGFLRHAEFLYDDEKPSEESDDEDYQTRAKIYSTYVNKTQTEIIAGSRTSNCGAIQGQCVIYTSSINAEQAPQSLIIAVASQASDITRGLQISVDGNTLSFNGQVIAQTNATIGQTTINVSSSGSSGSVNYSAGNPILWGLNSVDTNGEFYYNGNNVYWRAHPLTMGSVPP</sequence>
<evidence type="ECO:0000313" key="1">
    <source>
        <dbReference type="EMBL" id="KAA6393805.1"/>
    </source>
</evidence>
<dbReference type="EMBL" id="SNRW01002135">
    <property type="protein sequence ID" value="KAA6393805.1"/>
    <property type="molecule type" value="Genomic_DNA"/>
</dbReference>
<comment type="caution">
    <text evidence="1">The sequence shown here is derived from an EMBL/GenBank/DDBJ whole genome shotgun (WGS) entry which is preliminary data.</text>
</comment>
<accession>A0A5J4WHH0</accession>
<organism evidence="1 2">
    <name type="scientific">Streblomastix strix</name>
    <dbReference type="NCBI Taxonomy" id="222440"/>
    <lineage>
        <taxon>Eukaryota</taxon>
        <taxon>Metamonada</taxon>
        <taxon>Preaxostyla</taxon>
        <taxon>Oxymonadida</taxon>
        <taxon>Streblomastigidae</taxon>
        <taxon>Streblomastix</taxon>
    </lineage>
</organism>
<gene>
    <name evidence="1" type="ORF">EZS28_010671</name>
</gene>
<name>A0A5J4WHH0_9EUKA</name>
<proteinExistence type="predicted"/>
<dbReference type="AlphaFoldDB" id="A0A5J4WHH0"/>